<protein>
    <submittedName>
        <fullName evidence="2">Uncharacterized protein</fullName>
    </submittedName>
</protein>
<evidence type="ECO:0000256" key="1">
    <source>
        <dbReference type="SAM" id="MobiDB-lite"/>
    </source>
</evidence>
<evidence type="ECO:0000313" key="2">
    <source>
        <dbReference type="EMBL" id="AIG74115.1"/>
    </source>
</evidence>
<sequence>MAGGLAVLAGCGTSPPPTPPEPSVSVPPIPAQLNGAKFKADPCTAITVEQLQSIGFSDNGTQQRGRDGECFVAFGKSVEVTASWHPVLEDSNNIGALYRDHASGRHNPKNWEEVTINGYPAVITDIEENVLTKQDEGPLACRLALGVDDTTLVYVGANTRGREEAGPWKNDPCGAAKKISEFVLDNLRS</sequence>
<reference evidence="2 3" key="1">
    <citation type="journal article" date="2014" name="J. Biotechnol.">
        <title>Complete genome sequence of the actinobacterium Amycolatopsis japonica MG417-CF17(T) (=DSM 44213T) producing (S,S)-N,N'-ethylenediaminedisuccinic acid.</title>
        <authorList>
            <person name="Stegmann E."/>
            <person name="Albersmeier A."/>
            <person name="Spohn M."/>
            <person name="Gert H."/>
            <person name="Weber T."/>
            <person name="Wohlleben W."/>
            <person name="Kalinowski J."/>
            <person name="Ruckert C."/>
        </authorList>
    </citation>
    <scope>NUCLEOTIDE SEQUENCE [LARGE SCALE GENOMIC DNA]</scope>
    <source>
        <strain evidence="3">MG417-CF17 (DSM 44213)</strain>
    </source>
</reference>
<dbReference type="STRING" id="208439.AJAP_05980"/>
<evidence type="ECO:0000313" key="3">
    <source>
        <dbReference type="Proteomes" id="UP000028492"/>
    </source>
</evidence>
<dbReference type="EMBL" id="CP008953">
    <property type="protein sequence ID" value="AIG74115.1"/>
    <property type="molecule type" value="Genomic_DNA"/>
</dbReference>
<keyword evidence="3" id="KW-1185">Reference proteome</keyword>
<dbReference type="KEGG" id="aja:AJAP_05980"/>
<accession>A0A075UV62</accession>
<feature type="compositionally biased region" description="Pro residues" evidence="1">
    <location>
        <begin position="14"/>
        <end position="29"/>
    </location>
</feature>
<gene>
    <name evidence="2" type="ORF">AJAP_05980</name>
</gene>
<dbReference type="AlphaFoldDB" id="A0A075UV62"/>
<dbReference type="InterPro" id="IPR024520">
    <property type="entry name" value="DUF3558"/>
</dbReference>
<name>A0A075UV62_9PSEU</name>
<dbReference type="HOGENOM" id="CLU_1451607_0_0_11"/>
<dbReference type="Pfam" id="PF12079">
    <property type="entry name" value="DUF3558"/>
    <property type="match status" value="1"/>
</dbReference>
<feature type="region of interest" description="Disordered" evidence="1">
    <location>
        <begin position="1"/>
        <end position="29"/>
    </location>
</feature>
<proteinExistence type="predicted"/>
<organism evidence="2 3">
    <name type="scientific">Amycolatopsis japonica</name>
    <dbReference type="NCBI Taxonomy" id="208439"/>
    <lineage>
        <taxon>Bacteria</taxon>
        <taxon>Bacillati</taxon>
        <taxon>Actinomycetota</taxon>
        <taxon>Actinomycetes</taxon>
        <taxon>Pseudonocardiales</taxon>
        <taxon>Pseudonocardiaceae</taxon>
        <taxon>Amycolatopsis</taxon>
        <taxon>Amycolatopsis japonica group</taxon>
    </lineage>
</organism>
<dbReference type="Proteomes" id="UP000028492">
    <property type="component" value="Chromosome"/>
</dbReference>